<dbReference type="Proteomes" id="UP000519972">
    <property type="component" value="Unassembled WGS sequence"/>
</dbReference>
<keyword evidence="2" id="KW-0143">Chaperone</keyword>
<evidence type="ECO:0000313" key="4">
    <source>
        <dbReference type="Proteomes" id="UP000519972"/>
    </source>
</evidence>
<reference evidence="3 4" key="1">
    <citation type="submission" date="2020-02" db="EMBL/GenBank/DDBJ databases">
        <authorList>
            <person name="Sun Q."/>
        </authorList>
    </citation>
    <scope>NUCLEOTIDE SEQUENCE [LARGE SCALE GENOMIC DNA]</scope>
    <source>
        <strain evidence="3 4">CCBAU 03386</strain>
    </source>
</reference>
<dbReference type="GO" id="GO:0042026">
    <property type="term" value="P:protein refolding"/>
    <property type="evidence" value="ECO:0007669"/>
    <property type="project" value="InterPro"/>
</dbReference>
<protein>
    <submittedName>
        <fullName evidence="3">Uncharacterized protein</fullName>
    </submittedName>
</protein>
<comment type="similarity">
    <text evidence="1">Belongs to the chaperonin (HSP60) family.</text>
</comment>
<dbReference type="GO" id="GO:0140662">
    <property type="term" value="F:ATP-dependent protein folding chaperone"/>
    <property type="evidence" value="ECO:0007669"/>
    <property type="project" value="InterPro"/>
</dbReference>
<evidence type="ECO:0000256" key="1">
    <source>
        <dbReference type="ARBA" id="ARBA00006607"/>
    </source>
</evidence>
<dbReference type="RefSeq" id="WP_168317117.1">
    <property type="nucleotide sequence ID" value="NZ_JABFCN010000011.1"/>
</dbReference>
<organism evidence="3 4">
    <name type="scientific">Rhizobium sophorae</name>
    <dbReference type="NCBI Taxonomy" id="1535242"/>
    <lineage>
        <taxon>Bacteria</taxon>
        <taxon>Pseudomonadati</taxon>
        <taxon>Pseudomonadota</taxon>
        <taxon>Alphaproteobacteria</taxon>
        <taxon>Hyphomicrobiales</taxon>
        <taxon>Rhizobiaceae</taxon>
        <taxon>Rhizobium/Agrobacterium group</taxon>
        <taxon>Rhizobium</taxon>
    </lineage>
</organism>
<name>A0A7Y3WD94_9HYPH</name>
<keyword evidence="4" id="KW-1185">Reference proteome</keyword>
<dbReference type="Gene3D" id="1.10.560.10">
    <property type="entry name" value="GroEL-like equatorial domain"/>
    <property type="match status" value="1"/>
</dbReference>
<proteinExistence type="inferred from homology"/>
<sequence>MTCQIVGDAGGEASSPVKCSASKDANFGYDARSGELVDMIEMGIIDPVKGVRTALQMRRQLHPFLLTTKAMISELLKKPAPVTGSVQDGSGEFGDLEMQASFTVLHPLNRMRLETLPFVERAVFNIFVPKVGSLQSLIARLRVPSHVWHAQRRSHLTC</sequence>
<dbReference type="AlphaFoldDB" id="A0A7Y3WD94"/>
<gene>
    <name evidence="3" type="ORF">G9X64_06930</name>
</gene>
<dbReference type="EMBL" id="JABFCN010000011">
    <property type="protein sequence ID" value="NNU36220.1"/>
    <property type="molecule type" value="Genomic_DNA"/>
</dbReference>
<dbReference type="PANTHER" id="PTHR45633">
    <property type="entry name" value="60 KDA HEAT SHOCK PROTEIN, MITOCHONDRIAL"/>
    <property type="match status" value="1"/>
</dbReference>
<comment type="caution">
    <text evidence="3">The sequence shown here is derived from an EMBL/GenBank/DDBJ whole genome shotgun (WGS) entry which is preliminary data.</text>
</comment>
<accession>A0A7Y3WD94</accession>
<evidence type="ECO:0000313" key="3">
    <source>
        <dbReference type="EMBL" id="NNU36220.1"/>
    </source>
</evidence>
<evidence type="ECO:0000256" key="2">
    <source>
        <dbReference type="ARBA" id="ARBA00023186"/>
    </source>
</evidence>
<dbReference type="InterPro" id="IPR027413">
    <property type="entry name" value="GROEL-like_equatorial_sf"/>
</dbReference>
<dbReference type="InterPro" id="IPR001844">
    <property type="entry name" value="Cpn60/GroEL"/>
</dbReference>
<dbReference type="SUPFAM" id="SSF48592">
    <property type="entry name" value="GroEL equatorial domain-like"/>
    <property type="match status" value="1"/>
</dbReference>